<keyword evidence="2" id="KW-1185">Reference proteome</keyword>
<evidence type="ECO:0000313" key="2">
    <source>
        <dbReference type="Proteomes" id="UP000026961"/>
    </source>
</evidence>
<dbReference type="HOGENOM" id="CLU_1689452_0_0_1"/>
<dbReference type="AlphaFoldDB" id="A0A0D9YW81"/>
<dbReference type="Proteomes" id="UP000026961">
    <property type="component" value="Chromosome 2"/>
</dbReference>
<dbReference type="Gramene" id="OGLUM02G27790.1">
    <property type="protein sequence ID" value="OGLUM02G27790.1"/>
    <property type="gene ID" value="OGLUM02G27790"/>
</dbReference>
<sequence>MGTVGVGWIGVARGRGGGRVVIRWGPHVINILLYPLSHMFPVIPLGGHNEVGGNNEISQASYFYINTPPPLLAAMATAVVATTPARLLHHTLVSVSRHLCGHVSLHPTLYSLRGAFDAVGGVVATDGTIGQMVEAATRYCPFSDVCLQHGLAERSA</sequence>
<proteinExistence type="predicted"/>
<name>A0A0D9YW81_9ORYZ</name>
<reference evidence="1" key="1">
    <citation type="submission" date="2015-04" db="UniProtKB">
        <authorList>
            <consortium name="EnsemblPlants"/>
        </authorList>
    </citation>
    <scope>IDENTIFICATION</scope>
</reference>
<evidence type="ECO:0000313" key="1">
    <source>
        <dbReference type="EnsemblPlants" id="OGLUM02G27790.1"/>
    </source>
</evidence>
<reference evidence="1" key="2">
    <citation type="submission" date="2018-05" db="EMBL/GenBank/DDBJ databases">
        <title>OgluRS3 (Oryza glumaepatula Reference Sequence Version 3).</title>
        <authorList>
            <person name="Zhang J."/>
            <person name="Kudrna D."/>
            <person name="Lee S."/>
            <person name="Talag J."/>
            <person name="Welchert J."/>
            <person name="Wing R.A."/>
        </authorList>
    </citation>
    <scope>NUCLEOTIDE SEQUENCE [LARGE SCALE GENOMIC DNA]</scope>
</reference>
<organism evidence="1">
    <name type="scientific">Oryza glumipatula</name>
    <dbReference type="NCBI Taxonomy" id="40148"/>
    <lineage>
        <taxon>Eukaryota</taxon>
        <taxon>Viridiplantae</taxon>
        <taxon>Streptophyta</taxon>
        <taxon>Embryophyta</taxon>
        <taxon>Tracheophyta</taxon>
        <taxon>Spermatophyta</taxon>
        <taxon>Magnoliopsida</taxon>
        <taxon>Liliopsida</taxon>
        <taxon>Poales</taxon>
        <taxon>Poaceae</taxon>
        <taxon>BOP clade</taxon>
        <taxon>Oryzoideae</taxon>
        <taxon>Oryzeae</taxon>
        <taxon>Oryzinae</taxon>
        <taxon>Oryza</taxon>
    </lineage>
</organism>
<accession>A0A0D9YW81</accession>
<dbReference type="EnsemblPlants" id="OGLUM02G27790.1">
    <property type="protein sequence ID" value="OGLUM02G27790.1"/>
    <property type="gene ID" value="OGLUM02G27790"/>
</dbReference>
<protein>
    <submittedName>
        <fullName evidence="1">Uncharacterized protein</fullName>
    </submittedName>
</protein>